<dbReference type="EMBL" id="CP012333">
    <property type="protein sequence ID" value="AKV01888.1"/>
    <property type="molecule type" value="Genomic_DNA"/>
</dbReference>
<keyword evidence="1" id="KW-0732">Signal</keyword>
<proteinExistence type="predicted"/>
<organism evidence="2 3">
    <name type="scientific">Labilithrix luteola</name>
    <dbReference type="NCBI Taxonomy" id="1391654"/>
    <lineage>
        <taxon>Bacteria</taxon>
        <taxon>Pseudomonadati</taxon>
        <taxon>Myxococcota</taxon>
        <taxon>Polyangia</taxon>
        <taxon>Polyangiales</taxon>
        <taxon>Labilitrichaceae</taxon>
        <taxon>Labilithrix</taxon>
    </lineage>
</organism>
<reference evidence="2 3" key="1">
    <citation type="submission" date="2015-08" db="EMBL/GenBank/DDBJ databases">
        <authorList>
            <person name="Babu N.S."/>
            <person name="Beckwith C.J."/>
            <person name="Beseler K.G."/>
            <person name="Brison A."/>
            <person name="Carone J.V."/>
            <person name="Caskin T.P."/>
            <person name="Diamond M."/>
            <person name="Durham M.E."/>
            <person name="Foxe J.M."/>
            <person name="Go M."/>
            <person name="Henderson B.A."/>
            <person name="Jones I.B."/>
            <person name="McGettigan J.A."/>
            <person name="Micheletti S.J."/>
            <person name="Nasrallah M.E."/>
            <person name="Ortiz D."/>
            <person name="Piller C.R."/>
            <person name="Privatt S.R."/>
            <person name="Schneider S.L."/>
            <person name="Sharp S."/>
            <person name="Smith T.C."/>
            <person name="Stanton J.D."/>
            <person name="Ullery H.E."/>
            <person name="Wilson R.J."/>
            <person name="Serrano M.G."/>
            <person name="Buck G."/>
            <person name="Lee V."/>
            <person name="Wang Y."/>
            <person name="Carvalho R."/>
            <person name="Voegtly L."/>
            <person name="Shi R."/>
            <person name="Duckworth R."/>
            <person name="Johnson A."/>
            <person name="Loviza R."/>
            <person name="Walstead R."/>
            <person name="Shah Z."/>
            <person name="Kiflezghi M."/>
            <person name="Wade K."/>
            <person name="Ball S.L."/>
            <person name="Bradley K.W."/>
            <person name="Asai D.J."/>
            <person name="Bowman C.A."/>
            <person name="Russell D.A."/>
            <person name="Pope W.H."/>
            <person name="Jacobs-Sera D."/>
            <person name="Hendrix R.W."/>
            <person name="Hatfull G.F."/>
        </authorList>
    </citation>
    <scope>NUCLEOTIDE SEQUENCE [LARGE SCALE GENOMIC DNA]</scope>
    <source>
        <strain evidence="2 3">DSM 27648</strain>
    </source>
</reference>
<dbReference type="KEGG" id="llu:AKJ09_08551"/>
<evidence type="ECO:0000313" key="3">
    <source>
        <dbReference type="Proteomes" id="UP000064967"/>
    </source>
</evidence>
<dbReference type="PROSITE" id="PS51257">
    <property type="entry name" value="PROKAR_LIPOPROTEIN"/>
    <property type="match status" value="1"/>
</dbReference>
<gene>
    <name evidence="2" type="ORF">AKJ09_08551</name>
</gene>
<evidence type="ECO:0000256" key="1">
    <source>
        <dbReference type="SAM" id="SignalP"/>
    </source>
</evidence>
<sequence length="324" mass="34945">MRRWGWLALLSLTLALGSCRQGTVALPSRAIQIVAAEPAPAAVSIAEPPIYDARPMLGAPAPPAMTFDEAWAWLSAELPKDTASLRPSRDDGRLERLLAWAPPGGTTTVFDRACRPLKVARNEGSLDGDVHVKTVVHDRTKTVSGDTIELGRDITLVCGFDFTYERDASGKWVKTVVSATGCATTIGHSLSEVTDAEAWYGSAPARIEVKCSSRLETRQRCLDGTERTCSKCTRVAIELDGPGHLRIPGGCAVLGPGRRPEPADCAVACPDDLGAKIATVNAALSGATFEEFRLESHPTLFRTRSACLAYRRLHAIPRDQLETW</sequence>
<accession>A0A0K1Q822</accession>
<evidence type="ECO:0008006" key="4">
    <source>
        <dbReference type="Google" id="ProtNLM"/>
    </source>
</evidence>
<evidence type="ECO:0000313" key="2">
    <source>
        <dbReference type="EMBL" id="AKV01888.1"/>
    </source>
</evidence>
<keyword evidence="3" id="KW-1185">Reference proteome</keyword>
<protein>
    <recommendedName>
        <fullName evidence="4">Lipoprotein</fullName>
    </recommendedName>
</protein>
<dbReference type="Proteomes" id="UP000064967">
    <property type="component" value="Chromosome"/>
</dbReference>
<name>A0A0K1Q822_9BACT</name>
<feature type="chain" id="PRO_5005466766" description="Lipoprotein" evidence="1">
    <location>
        <begin position="21"/>
        <end position="324"/>
    </location>
</feature>
<feature type="signal peptide" evidence="1">
    <location>
        <begin position="1"/>
        <end position="20"/>
    </location>
</feature>
<dbReference type="AlphaFoldDB" id="A0A0K1Q822"/>